<feature type="compositionally biased region" description="Pro residues" evidence="2">
    <location>
        <begin position="541"/>
        <end position="551"/>
    </location>
</feature>
<reference evidence="3 4" key="1">
    <citation type="submission" date="2015-07" db="EMBL/GenBank/DDBJ databases">
        <title>High-quality genome of monoxenous trypanosomatid Leptomonas pyrrhocoris.</title>
        <authorList>
            <person name="Flegontov P."/>
            <person name="Butenko A."/>
            <person name="Firsov S."/>
            <person name="Vlcek C."/>
            <person name="Logacheva M.D."/>
            <person name="Field M."/>
            <person name="Filatov D."/>
            <person name="Flegontova O."/>
            <person name="Gerasimov E."/>
            <person name="Jackson A.P."/>
            <person name="Kelly S."/>
            <person name="Opperdoes F."/>
            <person name="O'Reilly A."/>
            <person name="Votypka J."/>
            <person name="Yurchenko V."/>
            <person name="Lukes J."/>
        </authorList>
    </citation>
    <scope>NUCLEOTIDE SEQUENCE [LARGE SCALE GENOMIC DNA]</scope>
    <source>
        <strain evidence="3">H10</strain>
    </source>
</reference>
<feature type="compositionally biased region" description="Low complexity" evidence="2">
    <location>
        <begin position="966"/>
        <end position="979"/>
    </location>
</feature>
<evidence type="ECO:0000313" key="4">
    <source>
        <dbReference type="Proteomes" id="UP000037923"/>
    </source>
</evidence>
<feature type="region of interest" description="Disordered" evidence="2">
    <location>
        <begin position="812"/>
        <end position="919"/>
    </location>
</feature>
<feature type="compositionally biased region" description="Low complexity" evidence="2">
    <location>
        <begin position="1674"/>
        <end position="1687"/>
    </location>
</feature>
<protein>
    <submittedName>
        <fullName evidence="3">Uncharacterized protein</fullName>
    </submittedName>
</protein>
<feature type="compositionally biased region" description="Basic and acidic residues" evidence="2">
    <location>
        <begin position="1395"/>
        <end position="1430"/>
    </location>
</feature>
<keyword evidence="1" id="KW-0175">Coiled coil</keyword>
<comment type="caution">
    <text evidence="3">The sequence shown here is derived from an EMBL/GenBank/DDBJ whole genome shotgun (WGS) entry which is preliminary data.</text>
</comment>
<feature type="compositionally biased region" description="Basic and acidic residues" evidence="2">
    <location>
        <begin position="740"/>
        <end position="760"/>
    </location>
</feature>
<dbReference type="Proteomes" id="UP000037923">
    <property type="component" value="Unassembled WGS sequence"/>
</dbReference>
<feature type="compositionally biased region" description="Basic and acidic residues" evidence="2">
    <location>
        <begin position="699"/>
        <end position="713"/>
    </location>
</feature>
<feature type="region of interest" description="Disordered" evidence="2">
    <location>
        <begin position="521"/>
        <end position="671"/>
    </location>
</feature>
<sequence>MSNEAYTSISNRVVSLEDIIRQQEQTIGTVLQRLRDVEQYAASEARNRQQTQQQLYQLLGERGGSSAEAAQQMQAILQNQNERLSAVQADVQGQAAALRGLDDKYSAALHGLEQRMQSDVGGVQQRAQTGETASMEAMRNLQAQLQGVSNATQAVDARCRDDLLAVQQQLTVELAAQRQRADNLENAIRDALRDVHGSLMGELRSADTQHRTELDGAVQRVNKSLEALDQRTRADMNQLHSVEQGDVSELGRRIEDAERNQREMLQASTNGLASEVAQVAQHSQNLDRRQAAAHQTLLQELAKHDGQLESVDLNWRASVTDLGAMMRESMAAAQQQAAAGDQALQRQCTALESRLTAATESFTRNVNELGHTVQENCVQPINEMQRALSAQEQRLSRVADEYAAVQDSMKTFASRVDQDASQFKQVVEAAVRASHADLLERINFASAAITMQQDPEAFRVEVNRALKKLWDDAKGVFLTQRSLGDMQAQLAALENAVRVELCALAERNNAVQQNVEGVRLAQQRAGSEAGRKETAAKVESPPSPPPPPPPTTTTTTTAKTVSPLLSPKDTTATTAGSQKASTPSPVLSKSPPPQPRSPLRFTSAAQADTAPGRNSPESQVDEPLPPPQPPIQAFAVEPTHDVPAPPHPKVEEIERDNEEEEQEHIRPDVRWRQHEKAIDGLRASLNRLRQTQLQASDKASVDALRRMEDRAAEGEAADTESPRPHGALQDARSAASEAGESSREAKGAAAHAEHASREARGAAAAAAESLQAAKAMQDDALKVANELRLALKRVEKTEATLQQRLTELRAVERASDVPFESGSVDRTAHLSRTSATTEFVSSPSSLPTGAAVDEGQGEHGKTTEEEARQRRSNTEGRPPKARPMSTVAVGQVTDLPKIDTRPASAPEQAPSSTSPSAAEKLMEVPGLSKGEVFIVRQETSNRPSPASLRQRLSLKGAPPLAPTPLKESTATAATKPATPSESDLFLPAVRRGSGLTEVLLPTHQFVRKREYNNFKDFTKQEVDALWVELLNLRRSQGMPKEAVLLELSQSKEKLLSTVLQIVQRQEKETLEMLSSIQTQLLDLRSDQAATREVKVFPIEGSKHLEEFMRAISADTPRHSTDLVTRATRPPSTSAPRQAPSSAPERRTSPWRTASSNERVTRSSAPMLLSPEREADTTLSSARSASPLTPQIIPKVVHNRTSLPSKAEPTEVFFTESDHSHPQHLISQPQRSQSTSPQLPTATLSGPQQAHHYVVAAPVDPSTVSPVARPVEPDSATPQYRPTGLQPPATKASPTKESRPSSGKVEAARRLSLLPPSAADAAAAQQVGSPYVSAGVPSSGPLSYAKQSQDGGDGLLALTRLLVEGKSPRNSVGNAFHLSPLEGPGSRGSNAQTSLPRREPGEPPNIREDPQESNRRMLEEEPKPHESRPPRYDLLPLHPPPLPAVPKASLVDLPPPPLTDTSPDKYQPMSIQDGSEIYYASVEDQRPTRRRSLRRSSAAADNTPTRRASDAGVVRRTLPPEHLYQRHASVTAPQSGHDDDDESPPRPREPQQPRRDRTPTRGPATEATRTDTPPTLRRPSVHVLPSKGPIHLGPYNPPRLEEPLPQRQQQPDEDRRAGPNTRRPSRLSSPSSLQHHADHNPHVYAPISGREWDVYSTSQSLAVTSSSSPGGGSRGRASASSRRSAASPMVPMRILDAPANVSTGNATKPTSSATIRIHPYREEAEEL</sequence>
<evidence type="ECO:0000256" key="2">
    <source>
        <dbReference type="SAM" id="MobiDB-lite"/>
    </source>
</evidence>
<dbReference type="PANTHER" id="PTHR45615:SF66">
    <property type="entry name" value="CARD DOMAIN-CONTAINING PROTEIN"/>
    <property type="match status" value="1"/>
</dbReference>
<dbReference type="OrthoDB" id="266868at2759"/>
<feature type="region of interest" description="Disordered" evidence="2">
    <location>
        <begin position="1260"/>
        <end position="1306"/>
    </location>
</feature>
<organism evidence="3 4">
    <name type="scientific">Leptomonas pyrrhocoris</name>
    <name type="common">Firebug parasite</name>
    <dbReference type="NCBI Taxonomy" id="157538"/>
    <lineage>
        <taxon>Eukaryota</taxon>
        <taxon>Discoba</taxon>
        <taxon>Euglenozoa</taxon>
        <taxon>Kinetoplastea</taxon>
        <taxon>Metakinetoplastina</taxon>
        <taxon>Trypanosomatida</taxon>
        <taxon>Trypanosomatidae</taxon>
        <taxon>Leishmaniinae</taxon>
        <taxon>Leptomonas</taxon>
    </lineage>
</organism>
<dbReference type="VEuPathDB" id="TriTrypDB:LpyrH10_10_0480"/>
<feature type="compositionally biased region" description="Polar residues" evidence="2">
    <location>
        <begin position="1129"/>
        <end position="1140"/>
    </location>
</feature>
<dbReference type="EMBL" id="LGTL01000010">
    <property type="protein sequence ID" value="KPA79441.1"/>
    <property type="molecule type" value="Genomic_DNA"/>
</dbReference>
<gene>
    <name evidence="3" type="ORF">ABB37_05279</name>
</gene>
<feature type="region of interest" description="Disordered" evidence="2">
    <location>
        <begin position="689"/>
        <end position="775"/>
    </location>
</feature>
<dbReference type="RefSeq" id="XP_015657880.1">
    <property type="nucleotide sequence ID" value="XM_015803238.1"/>
</dbReference>
<keyword evidence="4" id="KW-1185">Reference proteome</keyword>
<feature type="compositionally biased region" description="Polar residues" evidence="2">
    <location>
        <begin position="1149"/>
        <end position="1163"/>
    </location>
</feature>
<feature type="compositionally biased region" description="Polar residues" evidence="2">
    <location>
        <begin position="830"/>
        <end position="847"/>
    </location>
</feature>
<feature type="coiled-coil region" evidence="1">
    <location>
        <begin position="784"/>
        <end position="811"/>
    </location>
</feature>
<feature type="compositionally biased region" description="Basic and acidic residues" evidence="2">
    <location>
        <begin position="856"/>
        <end position="878"/>
    </location>
</feature>
<feature type="compositionally biased region" description="Basic and acidic residues" evidence="2">
    <location>
        <begin position="1542"/>
        <end position="1558"/>
    </location>
</feature>
<dbReference type="GeneID" id="26905569"/>
<feature type="region of interest" description="Disordered" evidence="2">
    <location>
        <begin position="1659"/>
        <end position="1726"/>
    </location>
</feature>
<proteinExistence type="predicted"/>
<dbReference type="OMA" id="VRKREYA"/>
<feature type="compositionally biased region" description="Polar residues" evidence="2">
    <location>
        <begin position="1699"/>
        <end position="1713"/>
    </location>
</feature>
<evidence type="ECO:0000256" key="1">
    <source>
        <dbReference type="SAM" id="Coils"/>
    </source>
</evidence>
<feature type="region of interest" description="Disordered" evidence="2">
    <location>
        <begin position="1112"/>
        <end position="1247"/>
    </location>
</feature>
<accession>A0A0N0DUV5</accession>
<feature type="compositionally biased region" description="Acidic residues" evidence="2">
    <location>
        <begin position="653"/>
        <end position="662"/>
    </location>
</feature>
<feature type="region of interest" description="Disordered" evidence="2">
    <location>
        <begin position="1366"/>
        <end position="1644"/>
    </location>
</feature>
<name>A0A0N0DUV5_LEPPY</name>
<dbReference type="PANTHER" id="PTHR45615">
    <property type="entry name" value="MYOSIN HEAVY CHAIN, NON-MUSCLE"/>
    <property type="match status" value="1"/>
</dbReference>
<feature type="compositionally biased region" description="Low complexity" evidence="2">
    <location>
        <begin position="1226"/>
        <end position="1239"/>
    </location>
</feature>
<feature type="region of interest" description="Disordered" evidence="2">
    <location>
        <begin position="955"/>
        <end position="979"/>
    </location>
</feature>
<feature type="coiled-coil region" evidence="1">
    <location>
        <begin position="167"/>
        <end position="194"/>
    </location>
</feature>
<feature type="compositionally biased region" description="Polar residues" evidence="2">
    <location>
        <begin position="568"/>
        <end position="587"/>
    </location>
</feature>
<feature type="compositionally biased region" description="Polar residues" evidence="2">
    <location>
        <begin position="1176"/>
        <end position="1188"/>
    </location>
</feature>
<feature type="compositionally biased region" description="Basic and acidic residues" evidence="2">
    <location>
        <begin position="1598"/>
        <end position="1616"/>
    </location>
</feature>
<feature type="compositionally biased region" description="Low complexity" evidence="2">
    <location>
        <begin position="761"/>
        <end position="775"/>
    </location>
</feature>
<evidence type="ECO:0000313" key="3">
    <source>
        <dbReference type="EMBL" id="KPA79441.1"/>
    </source>
</evidence>